<organism evidence="2 3">
    <name type="scientific">Brassica carinata</name>
    <name type="common">Ethiopian mustard</name>
    <name type="synonym">Abyssinian cabbage</name>
    <dbReference type="NCBI Taxonomy" id="52824"/>
    <lineage>
        <taxon>Eukaryota</taxon>
        <taxon>Viridiplantae</taxon>
        <taxon>Streptophyta</taxon>
        <taxon>Embryophyta</taxon>
        <taxon>Tracheophyta</taxon>
        <taxon>Spermatophyta</taxon>
        <taxon>Magnoliopsida</taxon>
        <taxon>eudicotyledons</taxon>
        <taxon>Gunneridae</taxon>
        <taxon>Pentapetalae</taxon>
        <taxon>rosids</taxon>
        <taxon>malvids</taxon>
        <taxon>Brassicales</taxon>
        <taxon>Brassicaceae</taxon>
        <taxon>Brassiceae</taxon>
        <taxon>Brassica</taxon>
    </lineage>
</organism>
<dbReference type="PANTHER" id="PTHR33701">
    <property type="entry name" value="TRANSMEMBRANE PROTEIN"/>
    <property type="match status" value="1"/>
</dbReference>
<evidence type="ECO:0000313" key="2">
    <source>
        <dbReference type="EMBL" id="KAG2289715.1"/>
    </source>
</evidence>
<evidence type="ECO:0000256" key="1">
    <source>
        <dbReference type="SAM" id="MobiDB-lite"/>
    </source>
</evidence>
<reference evidence="2 3" key="1">
    <citation type="submission" date="2020-02" db="EMBL/GenBank/DDBJ databases">
        <authorList>
            <person name="Ma Q."/>
            <person name="Huang Y."/>
            <person name="Song X."/>
            <person name="Pei D."/>
        </authorList>
    </citation>
    <scope>NUCLEOTIDE SEQUENCE [LARGE SCALE GENOMIC DNA]</scope>
    <source>
        <strain evidence="2">Sxm20200214</strain>
        <tissue evidence="2">Leaf</tissue>
    </source>
</reference>
<comment type="caution">
    <text evidence="2">The sequence shown here is derived from an EMBL/GenBank/DDBJ whole genome shotgun (WGS) entry which is preliminary data.</text>
</comment>
<accession>A0A8X7RK55</accession>
<evidence type="ECO:0000313" key="3">
    <source>
        <dbReference type="Proteomes" id="UP000886595"/>
    </source>
</evidence>
<protein>
    <submittedName>
        <fullName evidence="2">Uncharacterized protein</fullName>
    </submittedName>
</protein>
<gene>
    <name evidence="2" type="ORF">Bca52824_049319</name>
</gene>
<proteinExistence type="predicted"/>
<name>A0A8X7RK55_BRACI</name>
<dbReference type="OrthoDB" id="1939750at2759"/>
<dbReference type="AlphaFoldDB" id="A0A8X7RK55"/>
<dbReference type="PANTHER" id="PTHR33701:SF2">
    <property type="entry name" value="TRANSMEMBRANE PROTEIN"/>
    <property type="match status" value="1"/>
</dbReference>
<dbReference type="Proteomes" id="UP000886595">
    <property type="component" value="Unassembled WGS sequence"/>
</dbReference>
<feature type="region of interest" description="Disordered" evidence="1">
    <location>
        <begin position="76"/>
        <end position="103"/>
    </location>
</feature>
<dbReference type="EMBL" id="JAAMPC010000010">
    <property type="protein sequence ID" value="KAG2289715.1"/>
    <property type="molecule type" value="Genomic_DNA"/>
</dbReference>
<keyword evidence="3" id="KW-1185">Reference proteome</keyword>
<sequence length="103" mass="11745">MTTIDLITVECLRGRLLAERQVSRSAKEEAELITRRRDSLALFSFLITLDRRGAVFSLAFSVICVWLKANLLKTDERAGETSERRDQIKGESREETQVSDEKA</sequence>